<evidence type="ECO:0000256" key="6">
    <source>
        <dbReference type="ARBA" id="ARBA00023145"/>
    </source>
</evidence>
<reference evidence="10 11" key="1">
    <citation type="submission" date="2024-04" db="EMBL/GenBank/DDBJ databases">
        <authorList>
            <consortium name="Genoscope - CEA"/>
            <person name="William W."/>
        </authorList>
    </citation>
    <scope>NUCLEOTIDE SEQUENCE [LARGE SCALE GENOMIC DNA]</scope>
</reference>
<dbReference type="PANTHER" id="PTHR10454:SF232">
    <property type="entry name" value="AT03047P-RELATED"/>
    <property type="match status" value="1"/>
</dbReference>
<dbReference type="SUPFAM" id="SSF52129">
    <property type="entry name" value="Caspase-like"/>
    <property type="match status" value="1"/>
</dbReference>
<dbReference type="GO" id="GO:0006915">
    <property type="term" value="P:apoptotic process"/>
    <property type="evidence" value="ECO:0007669"/>
    <property type="project" value="UniProtKB-KW"/>
</dbReference>
<protein>
    <recommendedName>
        <fullName evidence="12">Caspase-3</fullName>
    </recommendedName>
</protein>
<dbReference type="FunFam" id="3.40.50.1460:FF:000001">
    <property type="entry name" value="Caspase-3 preproprotein"/>
    <property type="match status" value="1"/>
</dbReference>
<dbReference type="CDD" id="cd00032">
    <property type="entry name" value="CASc"/>
    <property type="match status" value="1"/>
</dbReference>
<keyword evidence="6" id="KW-0865">Zymogen</keyword>
<comment type="similarity">
    <text evidence="1 7">Belongs to the peptidase C14A family.</text>
</comment>
<evidence type="ECO:0000256" key="3">
    <source>
        <dbReference type="ARBA" id="ARBA00022703"/>
    </source>
</evidence>
<dbReference type="GO" id="GO:0004197">
    <property type="term" value="F:cysteine-type endopeptidase activity"/>
    <property type="evidence" value="ECO:0007669"/>
    <property type="project" value="InterPro"/>
</dbReference>
<name>A0AAV2I9E0_LYMST</name>
<gene>
    <name evidence="10" type="ORF">GSLYS_00015987001</name>
</gene>
<dbReference type="GO" id="GO:0043525">
    <property type="term" value="P:positive regulation of neuron apoptotic process"/>
    <property type="evidence" value="ECO:0007669"/>
    <property type="project" value="TreeGrafter"/>
</dbReference>
<dbReference type="InterPro" id="IPR011600">
    <property type="entry name" value="Pept_C14_caspase"/>
</dbReference>
<evidence type="ECO:0000256" key="7">
    <source>
        <dbReference type="RuleBase" id="RU003971"/>
    </source>
</evidence>
<dbReference type="AlphaFoldDB" id="A0AAV2I9E0"/>
<sequence length="243" mass="27622">MTTYKMDYANRGTAVIINNKNFSKLKARDGTDVDAANMEMLLTTIGFKSIRRKNDLTAKQIKDELNEASRQDHSSNGCFVCVILTHGEKDFIYGTDGPLAIKDVILPFTDEKCPALVGKPKIFFIQACRGGEYDEGVDAVDSKKEPEVVETIIPFHIDFFIAYSVTPGYASWRNGKMGSWFIQAIVEVFSKKWKSLDLMTMMTRVNKKVAYDFESYSKDPDRDRKKQIPCIASMLTRDVFFEL</sequence>
<evidence type="ECO:0000256" key="4">
    <source>
        <dbReference type="ARBA" id="ARBA00022801"/>
    </source>
</evidence>
<evidence type="ECO:0000256" key="5">
    <source>
        <dbReference type="ARBA" id="ARBA00022807"/>
    </source>
</evidence>
<keyword evidence="2" id="KW-0645">Protease</keyword>
<dbReference type="PANTHER" id="PTHR10454">
    <property type="entry name" value="CASPASE"/>
    <property type="match status" value="1"/>
</dbReference>
<comment type="caution">
    <text evidence="10">The sequence shown here is derived from an EMBL/GenBank/DDBJ whole genome shotgun (WGS) entry which is preliminary data.</text>
</comment>
<dbReference type="InterPro" id="IPR015917">
    <property type="entry name" value="Pept_C14A"/>
</dbReference>
<dbReference type="InterPro" id="IPR016129">
    <property type="entry name" value="Caspase_his_AS"/>
</dbReference>
<dbReference type="PRINTS" id="PR00376">
    <property type="entry name" value="IL1BCENZYME"/>
</dbReference>
<dbReference type="Gene3D" id="3.40.50.1460">
    <property type="match status" value="1"/>
</dbReference>
<dbReference type="InterPro" id="IPR001309">
    <property type="entry name" value="Pept_C14_p20"/>
</dbReference>
<keyword evidence="5" id="KW-0788">Thiol protease</keyword>
<dbReference type="InterPro" id="IPR002138">
    <property type="entry name" value="Pept_C14_p10"/>
</dbReference>
<dbReference type="SMART" id="SM00115">
    <property type="entry name" value="CASc"/>
    <property type="match status" value="1"/>
</dbReference>
<dbReference type="GO" id="GO:0006508">
    <property type="term" value="P:proteolysis"/>
    <property type="evidence" value="ECO:0007669"/>
    <property type="project" value="UniProtKB-KW"/>
</dbReference>
<keyword evidence="3" id="KW-0053">Apoptosis</keyword>
<dbReference type="EMBL" id="CAXITT010000483">
    <property type="protein sequence ID" value="CAL1542393.1"/>
    <property type="molecule type" value="Genomic_DNA"/>
</dbReference>
<keyword evidence="11" id="KW-1185">Reference proteome</keyword>
<evidence type="ECO:0000313" key="11">
    <source>
        <dbReference type="Proteomes" id="UP001497497"/>
    </source>
</evidence>
<feature type="domain" description="Caspase family p20" evidence="9">
    <location>
        <begin position="10"/>
        <end position="132"/>
    </location>
</feature>
<evidence type="ECO:0008006" key="12">
    <source>
        <dbReference type="Google" id="ProtNLM"/>
    </source>
</evidence>
<evidence type="ECO:0000256" key="2">
    <source>
        <dbReference type="ARBA" id="ARBA00022670"/>
    </source>
</evidence>
<dbReference type="Proteomes" id="UP001497497">
    <property type="component" value="Unassembled WGS sequence"/>
</dbReference>
<evidence type="ECO:0000256" key="1">
    <source>
        <dbReference type="ARBA" id="ARBA00010134"/>
    </source>
</evidence>
<dbReference type="InterPro" id="IPR033139">
    <property type="entry name" value="Caspase_cys_AS"/>
</dbReference>
<keyword evidence="4" id="KW-0378">Hydrolase</keyword>
<dbReference type="PROSITE" id="PS50208">
    <property type="entry name" value="CASPASE_P20"/>
    <property type="match status" value="1"/>
</dbReference>
<dbReference type="PROSITE" id="PS50207">
    <property type="entry name" value="CASPASE_P10"/>
    <property type="match status" value="1"/>
</dbReference>
<dbReference type="GO" id="GO:0005737">
    <property type="term" value="C:cytoplasm"/>
    <property type="evidence" value="ECO:0007669"/>
    <property type="project" value="TreeGrafter"/>
</dbReference>
<organism evidence="10 11">
    <name type="scientific">Lymnaea stagnalis</name>
    <name type="common">Great pond snail</name>
    <name type="synonym">Helix stagnalis</name>
    <dbReference type="NCBI Taxonomy" id="6523"/>
    <lineage>
        <taxon>Eukaryota</taxon>
        <taxon>Metazoa</taxon>
        <taxon>Spiralia</taxon>
        <taxon>Lophotrochozoa</taxon>
        <taxon>Mollusca</taxon>
        <taxon>Gastropoda</taxon>
        <taxon>Heterobranchia</taxon>
        <taxon>Euthyneura</taxon>
        <taxon>Panpulmonata</taxon>
        <taxon>Hygrophila</taxon>
        <taxon>Lymnaeoidea</taxon>
        <taxon>Lymnaeidae</taxon>
        <taxon>Lymnaea</taxon>
    </lineage>
</organism>
<accession>A0AAV2I9E0</accession>
<dbReference type="PROSITE" id="PS01122">
    <property type="entry name" value="CASPASE_CYS"/>
    <property type="match status" value="1"/>
</dbReference>
<evidence type="ECO:0000259" key="8">
    <source>
        <dbReference type="PROSITE" id="PS50207"/>
    </source>
</evidence>
<proteinExistence type="inferred from homology"/>
<dbReference type="InterPro" id="IPR002398">
    <property type="entry name" value="Pept_C14"/>
</dbReference>
<dbReference type="Gene3D" id="3.30.70.1470">
    <property type="entry name" value="Caspase-like"/>
    <property type="match status" value="1"/>
</dbReference>
<evidence type="ECO:0000313" key="10">
    <source>
        <dbReference type="EMBL" id="CAL1542393.1"/>
    </source>
</evidence>
<feature type="domain" description="Caspase family p10" evidence="8">
    <location>
        <begin position="153"/>
        <end position="241"/>
    </location>
</feature>
<evidence type="ECO:0000259" key="9">
    <source>
        <dbReference type="PROSITE" id="PS50208"/>
    </source>
</evidence>
<dbReference type="Pfam" id="PF00656">
    <property type="entry name" value="Peptidase_C14"/>
    <property type="match status" value="1"/>
</dbReference>
<dbReference type="PROSITE" id="PS01121">
    <property type="entry name" value="CASPASE_HIS"/>
    <property type="match status" value="1"/>
</dbReference>
<dbReference type="InterPro" id="IPR029030">
    <property type="entry name" value="Caspase-like_dom_sf"/>
</dbReference>